<dbReference type="Proteomes" id="UP000265955">
    <property type="component" value="Unassembled WGS sequence"/>
</dbReference>
<dbReference type="InterPro" id="IPR001647">
    <property type="entry name" value="HTH_TetR"/>
</dbReference>
<gene>
    <name evidence="6" type="ORF">D3871_19175</name>
</gene>
<dbReference type="Gene3D" id="1.10.10.60">
    <property type="entry name" value="Homeodomain-like"/>
    <property type="match status" value="1"/>
</dbReference>
<dbReference type="AlphaFoldDB" id="A0A3A3FPY5"/>
<keyword evidence="7" id="KW-1185">Reference proteome</keyword>
<dbReference type="SUPFAM" id="SSF46689">
    <property type="entry name" value="Homeodomain-like"/>
    <property type="match status" value="1"/>
</dbReference>
<evidence type="ECO:0000256" key="1">
    <source>
        <dbReference type="ARBA" id="ARBA00023015"/>
    </source>
</evidence>
<dbReference type="RefSeq" id="WP_119770671.1">
    <property type="nucleotide sequence ID" value="NZ_QYUO01000002.1"/>
</dbReference>
<organism evidence="6 7">
    <name type="scientific">Noviherbaspirillum saxi</name>
    <dbReference type="NCBI Taxonomy" id="2320863"/>
    <lineage>
        <taxon>Bacteria</taxon>
        <taxon>Pseudomonadati</taxon>
        <taxon>Pseudomonadota</taxon>
        <taxon>Betaproteobacteria</taxon>
        <taxon>Burkholderiales</taxon>
        <taxon>Oxalobacteraceae</taxon>
        <taxon>Noviherbaspirillum</taxon>
    </lineage>
</organism>
<dbReference type="Pfam" id="PF00440">
    <property type="entry name" value="TetR_N"/>
    <property type="match status" value="1"/>
</dbReference>
<feature type="DNA-binding region" description="H-T-H motif" evidence="4">
    <location>
        <begin position="45"/>
        <end position="64"/>
    </location>
</feature>
<feature type="domain" description="HTH tetR-type" evidence="5">
    <location>
        <begin position="22"/>
        <end position="82"/>
    </location>
</feature>
<comment type="caution">
    <text evidence="6">The sequence shown here is derived from an EMBL/GenBank/DDBJ whole genome shotgun (WGS) entry which is preliminary data.</text>
</comment>
<dbReference type="PANTHER" id="PTHR47506">
    <property type="entry name" value="TRANSCRIPTIONAL REGULATORY PROTEIN"/>
    <property type="match status" value="1"/>
</dbReference>
<dbReference type="PROSITE" id="PS50977">
    <property type="entry name" value="HTH_TETR_2"/>
    <property type="match status" value="1"/>
</dbReference>
<evidence type="ECO:0000256" key="2">
    <source>
        <dbReference type="ARBA" id="ARBA00023125"/>
    </source>
</evidence>
<dbReference type="GO" id="GO:0003677">
    <property type="term" value="F:DNA binding"/>
    <property type="evidence" value="ECO:0007669"/>
    <property type="project" value="UniProtKB-UniRule"/>
</dbReference>
<dbReference type="SUPFAM" id="SSF48498">
    <property type="entry name" value="Tetracyclin repressor-like, C-terminal domain"/>
    <property type="match status" value="1"/>
</dbReference>
<evidence type="ECO:0000313" key="6">
    <source>
        <dbReference type="EMBL" id="RJF95522.1"/>
    </source>
</evidence>
<evidence type="ECO:0000256" key="4">
    <source>
        <dbReference type="PROSITE-ProRule" id="PRU00335"/>
    </source>
</evidence>
<protein>
    <submittedName>
        <fullName evidence="6">TetR/AcrR family transcriptional regulator</fullName>
    </submittedName>
</protein>
<name>A0A3A3FPY5_9BURK</name>
<dbReference type="Pfam" id="PF16925">
    <property type="entry name" value="TetR_C_13"/>
    <property type="match status" value="1"/>
</dbReference>
<dbReference type="PANTHER" id="PTHR47506:SF6">
    <property type="entry name" value="HTH-TYPE TRANSCRIPTIONAL REPRESSOR NEMR"/>
    <property type="match status" value="1"/>
</dbReference>
<proteinExistence type="predicted"/>
<evidence type="ECO:0000313" key="7">
    <source>
        <dbReference type="Proteomes" id="UP000265955"/>
    </source>
</evidence>
<dbReference type="InterPro" id="IPR036271">
    <property type="entry name" value="Tet_transcr_reg_TetR-rel_C_sf"/>
</dbReference>
<reference evidence="7" key="1">
    <citation type="submission" date="2018-09" db="EMBL/GenBank/DDBJ databases">
        <authorList>
            <person name="Zhu H."/>
        </authorList>
    </citation>
    <scope>NUCLEOTIDE SEQUENCE [LARGE SCALE GENOMIC DNA]</scope>
    <source>
        <strain evidence="7">K1R23-30</strain>
    </source>
</reference>
<dbReference type="Gene3D" id="1.10.357.10">
    <property type="entry name" value="Tetracycline Repressor, domain 2"/>
    <property type="match status" value="1"/>
</dbReference>
<sequence>MLKSAENRSPEVAPRGQARKGTLTRKAIIEAALQVANRDGLEALSFGTLAERLHMSKAGVFVHFGSIQALQTETLKQYCLRFVENVVLPSLAVPRGLPRLEAMFSRWVCHVTEHRGNGCLYISHATEYDIRSGSVLHALRNEAILLRKTVEGTIQRAVEEGHLRKDTDVKQFAFEMSALIFALHHDTWFMRDCQSRKRAERAFIKLLDGYRPPPDLSRPQTVIAQISSSSECQV</sequence>
<keyword evidence="2 4" id="KW-0238">DNA-binding</keyword>
<dbReference type="EMBL" id="QYUO01000002">
    <property type="protein sequence ID" value="RJF95522.1"/>
    <property type="molecule type" value="Genomic_DNA"/>
</dbReference>
<evidence type="ECO:0000256" key="3">
    <source>
        <dbReference type="ARBA" id="ARBA00023163"/>
    </source>
</evidence>
<dbReference type="OrthoDB" id="326421at2"/>
<dbReference type="InterPro" id="IPR011075">
    <property type="entry name" value="TetR_C"/>
</dbReference>
<dbReference type="InterPro" id="IPR009057">
    <property type="entry name" value="Homeodomain-like_sf"/>
</dbReference>
<keyword evidence="3" id="KW-0804">Transcription</keyword>
<keyword evidence="1" id="KW-0805">Transcription regulation</keyword>
<accession>A0A3A3FPY5</accession>
<evidence type="ECO:0000259" key="5">
    <source>
        <dbReference type="PROSITE" id="PS50977"/>
    </source>
</evidence>